<dbReference type="GO" id="GO:0008021">
    <property type="term" value="C:synaptic vesicle"/>
    <property type="evidence" value="ECO:0007669"/>
    <property type="project" value="UniProtKB-SubCell"/>
</dbReference>
<feature type="transmembrane region" description="Helical" evidence="7">
    <location>
        <begin position="172"/>
        <end position="197"/>
    </location>
</feature>
<feature type="transmembrane region" description="Helical" evidence="7">
    <location>
        <begin position="102"/>
        <end position="134"/>
    </location>
</feature>
<evidence type="ECO:0000256" key="7">
    <source>
        <dbReference type="RuleBase" id="RU363107"/>
    </source>
</evidence>
<dbReference type="EMBL" id="JARKHS020002742">
    <property type="protein sequence ID" value="KAK8786452.1"/>
    <property type="molecule type" value="Genomic_DNA"/>
</dbReference>
<dbReference type="GO" id="GO:0005794">
    <property type="term" value="C:Golgi apparatus"/>
    <property type="evidence" value="ECO:0007669"/>
    <property type="project" value="TreeGrafter"/>
</dbReference>
<sequence>MNHEQGDTGDAFNTSPKSTGDAATFSRTGTPMPARKRPSLSPKKEDFDVRRILVSWSTEQLSQLQPWKLFLDTGKFSIPKSSHDIGERIHGNFDRFRSNYGVVFFGLLACYVVFTPALLVGVAVAVAVCAALKVHLDDDTALLLGTSLALSKNQRLVLAGTLALPLLYFTDLWSGLICSFATSMALGMIHATLFSGLGPAKTASSKKLPEIPEIPGDGDISGHL</sequence>
<evidence type="ECO:0000313" key="9">
    <source>
        <dbReference type="EMBL" id="KAK8786452.1"/>
    </source>
</evidence>
<accession>A0AAQ4FIN0</accession>
<dbReference type="Proteomes" id="UP001321473">
    <property type="component" value="Unassembled WGS sequence"/>
</dbReference>
<comment type="caution">
    <text evidence="9">The sequence shown here is derived from an EMBL/GenBank/DDBJ whole genome shotgun (WGS) entry which is preliminary data.</text>
</comment>
<keyword evidence="10" id="KW-1185">Reference proteome</keyword>
<keyword evidence="5 7" id="KW-1133">Transmembrane helix</keyword>
<protein>
    <recommendedName>
        <fullName evidence="7">PRA1 family protein</fullName>
    </recommendedName>
</protein>
<comment type="subcellular location">
    <subcellularLocation>
        <location evidence="2">Cytoplasmic vesicle</location>
        <location evidence="2">Secretory vesicle</location>
        <location evidence="2">Synaptic vesicle</location>
    </subcellularLocation>
    <subcellularLocation>
        <location evidence="1 7">Membrane</location>
        <topology evidence="1 7">Multi-pass membrane protein</topology>
    </subcellularLocation>
</comment>
<proteinExistence type="inferred from homology"/>
<evidence type="ECO:0000256" key="4">
    <source>
        <dbReference type="ARBA" id="ARBA00022692"/>
    </source>
</evidence>
<dbReference type="GO" id="GO:0016020">
    <property type="term" value="C:membrane"/>
    <property type="evidence" value="ECO:0007669"/>
    <property type="project" value="UniProtKB-SubCell"/>
</dbReference>
<gene>
    <name evidence="9" type="ORF">V5799_023768</name>
</gene>
<dbReference type="PANTHER" id="PTHR19317">
    <property type="entry name" value="PRENYLATED RAB ACCEPTOR 1-RELATED"/>
    <property type="match status" value="1"/>
</dbReference>
<comment type="similarity">
    <text evidence="3 7">Belongs to the PRA1 family.</text>
</comment>
<dbReference type="AlphaFoldDB" id="A0AAQ4FIN0"/>
<evidence type="ECO:0000256" key="8">
    <source>
        <dbReference type="SAM" id="MobiDB-lite"/>
    </source>
</evidence>
<evidence type="ECO:0000256" key="5">
    <source>
        <dbReference type="ARBA" id="ARBA00022989"/>
    </source>
</evidence>
<feature type="region of interest" description="Disordered" evidence="8">
    <location>
        <begin position="203"/>
        <end position="224"/>
    </location>
</feature>
<dbReference type="Pfam" id="PF03208">
    <property type="entry name" value="PRA1"/>
    <property type="match status" value="1"/>
</dbReference>
<evidence type="ECO:0000256" key="3">
    <source>
        <dbReference type="ARBA" id="ARBA00006483"/>
    </source>
</evidence>
<feature type="region of interest" description="Disordered" evidence="8">
    <location>
        <begin position="1"/>
        <end position="43"/>
    </location>
</feature>
<evidence type="ECO:0000256" key="2">
    <source>
        <dbReference type="ARBA" id="ARBA00004234"/>
    </source>
</evidence>
<keyword evidence="6 7" id="KW-0472">Membrane</keyword>
<name>A0AAQ4FIN0_AMBAM</name>
<keyword evidence="4 7" id="KW-0812">Transmembrane</keyword>
<dbReference type="PANTHER" id="PTHR19317:SF0">
    <property type="entry name" value="PRENYLATED RAB ACCEPTOR PROTEIN 1"/>
    <property type="match status" value="1"/>
</dbReference>
<dbReference type="InterPro" id="IPR004895">
    <property type="entry name" value="Prenylated_rab_accept_PRA1"/>
</dbReference>
<organism evidence="9 10">
    <name type="scientific">Amblyomma americanum</name>
    <name type="common">Lone star tick</name>
    <dbReference type="NCBI Taxonomy" id="6943"/>
    <lineage>
        <taxon>Eukaryota</taxon>
        <taxon>Metazoa</taxon>
        <taxon>Ecdysozoa</taxon>
        <taxon>Arthropoda</taxon>
        <taxon>Chelicerata</taxon>
        <taxon>Arachnida</taxon>
        <taxon>Acari</taxon>
        <taxon>Parasitiformes</taxon>
        <taxon>Ixodida</taxon>
        <taxon>Ixodoidea</taxon>
        <taxon>Ixodidae</taxon>
        <taxon>Amblyomminae</taxon>
        <taxon>Amblyomma</taxon>
    </lineage>
</organism>
<evidence type="ECO:0000313" key="10">
    <source>
        <dbReference type="Proteomes" id="UP001321473"/>
    </source>
</evidence>
<evidence type="ECO:0000256" key="1">
    <source>
        <dbReference type="ARBA" id="ARBA00004141"/>
    </source>
</evidence>
<evidence type="ECO:0000256" key="6">
    <source>
        <dbReference type="ARBA" id="ARBA00023136"/>
    </source>
</evidence>
<reference evidence="9 10" key="1">
    <citation type="journal article" date="2023" name="Arcadia Sci">
        <title>De novo assembly of a long-read Amblyomma americanum tick genome.</title>
        <authorList>
            <person name="Chou S."/>
            <person name="Poskanzer K.E."/>
            <person name="Rollins M."/>
            <person name="Thuy-Boun P.S."/>
        </authorList>
    </citation>
    <scope>NUCLEOTIDE SEQUENCE [LARGE SCALE GENOMIC DNA]</scope>
    <source>
        <strain evidence="9">F_SG_1</strain>
        <tissue evidence="9">Salivary glands</tissue>
    </source>
</reference>